<keyword evidence="9" id="KW-0539">Nucleus</keyword>
<evidence type="ECO:0000256" key="1">
    <source>
        <dbReference type="ARBA" id="ARBA00004123"/>
    </source>
</evidence>
<dbReference type="Gene3D" id="3.40.50.300">
    <property type="entry name" value="P-loop containing nucleotide triphosphate hydrolases"/>
    <property type="match status" value="1"/>
</dbReference>
<dbReference type="GO" id="GO:0005524">
    <property type="term" value="F:ATP binding"/>
    <property type="evidence" value="ECO:0007669"/>
    <property type="project" value="UniProtKB-KW"/>
</dbReference>
<keyword evidence="4" id="KW-0227">DNA damage</keyword>
<dbReference type="GeneTree" id="ENSGT00940000155555"/>
<keyword evidence="7" id="KW-0233">DNA recombination</keyword>
<name>A0A8C7Q1K9_ONCMY</name>
<evidence type="ECO:0000256" key="7">
    <source>
        <dbReference type="ARBA" id="ARBA00023172"/>
    </source>
</evidence>
<evidence type="ECO:0000256" key="9">
    <source>
        <dbReference type="ARBA" id="ARBA00023242"/>
    </source>
</evidence>
<dbReference type="InterPro" id="IPR058766">
    <property type="entry name" value="HHH_XRCC3_RAD51B"/>
</dbReference>
<evidence type="ECO:0000259" key="10">
    <source>
        <dbReference type="PROSITE" id="PS50162"/>
    </source>
</evidence>
<dbReference type="GO" id="GO:0000400">
    <property type="term" value="F:four-way junction DNA binding"/>
    <property type="evidence" value="ECO:0007669"/>
    <property type="project" value="TreeGrafter"/>
</dbReference>
<evidence type="ECO:0000256" key="6">
    <source>
        <dbReference type="ARBA" id="ARBA00023125"/>
    </source>
</evidence>
<dbReference type="InterPro" id="IPR020588">
    <property type="entry name" value="RecA_ATP-bd"/>
</dbReference>
<dbReference type="GO" id="GO:0045003">
    <property type="term" value="P:double-strand break repair via synthesis-dependent strand annealing"/>
    <property type="evidence" value="ECO:0007669"/>
    <property type="project" value="TreeGrafter"/>
</dbReference>
<dbReference type="SUPFAM" id="SSF47789">
    <property type="entry name" value="C-terminal domain of RNA polymerase alpha subunit"/>
    <property type="match status" value="1"/>
</dbReference>
<dbReference type="InterPro" id="IPR047348">
    <property type="entry name" value="XRCC3-like_C"/>
</dbReference>
<comment type="similarity">
    <text evidence="2">Belongs to the RecA family. RAD51 subfamily.</text>
</comment>
<evidence type="ECO:0000256" key="2">
    <source>
        <dbReference type="ARBA" id="ARBA00007095"/>
    </source>
</evidence>
<evidence type="ECO:0000313" key="11">
    <source>
        <dbReference type="Ensembl" id="ENSOMYP00000029971.2"/>
    </source>
</evidence>
<dbReference type="AlphaFoldDB" id="A0A8C7Q1K9"/>
<keyword evidence="8" id="KW-0234">DNA repair</keyword>
<dbReference type="GO" id="GO:0071140">
    <property type="term" value="P:resolution of mitotic recombination intermediates"/>
    <property type="evidence" value="ECO:0007669"/>
    <property type="project" value="TreeGrafter"/>
</dbReference>
<dbReference type="GO" id="GO:0090656">
    <property type="term" value="P:t-circle formation"/>
    <property type="evidence" value="ECO:0007669"/>
    <property type="project" value="TreeGrafter"/>
</dbReference>
<dbReference type="PANTHER" id="PTHR46487:SF1">
    <property type="entry name" value="DNA REPAIR PROTEIN XRCC3"/>
    <property type="match status" value="1"/>
</dbReference>
<dbReference type="CDD" id="cd19491">
    <property type="entry name" value="XRCC3"/>
    <property type="match status" value="1"/>
</dbReference>
<feature type="domain" description="RecA family profile 1" evidence="10">
    <location>
        <begin position="84"/>
        <end position="265"/>
    </location>
</feature>
<evidence type="ECO:0000256" key="3">
    <source>
        <dbReference type="ARBA" id="ARBA00022741"/>
    </source>
</evidence>
<evidence type="ECO:0000256" key="5">
    <source>
        <dbReference type="ARBA" id="ARBA00022840"/>
    </source>
</evidence>
<sequence length="411" mass="44813">MVCMGNMDWEQLELNPRIIAAVKKANVKSAREILSLSGPDLQRLTHLSKSDVQHLHTAVAVSYRRHSPVTALQVHRGECPSLEPGHKLSLACPVLDALLRGGIPLSGITELAGESSAGKTQFGLQLCLSVQYPLAYGGLNSGAVYICTEDSFPIKRLRQLITQQARLRPELPHALIQSIRFSDNIYIEHAADLGALQACVSQRVPILLSRGLVRLVVVDSVAALFRSEFQADEGIERARHMLAFAATLHRLSHNYSTPVLCINQVTDVMDGPDPAHCNFGLVDNKVLPALGMAWANQVMVRLMLLRLPGCVGTGEQGGTSAPRRLEVVFAPHLPRASCLCGVWEEGVRGLPNRPRSVTNSVTKRLETTGELGLNDGDSSRECTLEESGHCRMAGLLPYFVLRHSIVKPICI</sequence>
<dbReference type="PANTHER" id="PTHR46487">
    <property type="entry name" value="DNA REPAIR PROTEIN XRCC3"/>
    <property type="match status" value="1"/>
</dbReference>
<dbReference type="GO" id="GO:0140664">
    <property type="term" value="F:ATP-dependent DNA damage sensor activity"/>
    <property type="evidence" value="ECO:0007669"/>
    <property type="project" value="InterPro"/>
</dbReference>
<comment type="subcellular location">
    <subcellularLocation>
        <location evidence="1">Nucleus</location>
    </subcellularLocation>
</comment>
<dbReference type="Proteomes" id="UP000694395">
    <property type="component" value="Chromosome 8"/>
</dbReference>
<dbReference type="GO" id="GO:0005657">
    <property type="term" value="C:replication fork"/>
    <property type="evidence" value="ECO:0007669"/>
    <property type="project" value="TreeGrafter"/>
</dbReference>
<keyword evidence="3" id="KW-0547">Nucleotide-binding</keyword>
<keyword evidence="5" id="KW-0067">ATP-binding</keyword>
<dbReference type="Pfam" id="PF26169">
    <property type="entry name" value="HHH_XRCC3_RpoA"/>
    <property type="match status" value="1"/>
</dbReference>
<dbReference type="Ensembl" id="ENSOMYT00000032692.2">
    <property type="protein sequence ID" value="ENSOMYP00000029971.2"/>
    <property type="gene ID" value="ENSOMYG00000014030.2"/>
</dbReference>
<reference evidence="11" key="1">
    <citation type="submission" date="2020-07" db="EMBL/GenBank/DDBJ databases">
        <title>A long reads based de novo assembly of the rainbow trout Arlee double haploid line genome.</title>
        <authorList>
            <person name="Gao G."/>
            <person name="Palti Y."/>
        </authorList>
    </citation>
    <scope>NUCLEOTIDE SEQUENCE [LARGE SCALE GENOMIC DNA]</scope>
</reference>
<organism evidence="11 12">
    <name type="scientific">Oncorhynchus mykiss</name>
    <name type="common">Rainbow trout</name>
    <name type="synonym">Salmo gairdneri</name>
    <dbReference type="NCBI Taxonomy" id="8022"/>
    <lineage>
        <taxon>Eukaryota</taxon>
        <taxon>Metazoa</taxon>
        <taxon>Chordata</taxon>
        <taxon>Craniata</taxon>
        <taxon>Vertebrata</taxon>
        <taxon>Euteleostomi</taxon>
        <taxon>Actinopterygii</taxon>
        <taxon>Neopterygii</taxon>
        <taxon>Teleostei</taxon>
        <taxon>Protacanthopterygii</taxon>
        <taxon>Salmoniformes</taxon>
        <taxon>Salmonidae</taxon>
        <taxon>Salmoninae</taxon>
        <taxon>Oncorhynchus</taxon>
    </lineage>
</organism>
<proteinExistence type="inferred from homology"/>
<dbReference type="GO" id="GO:0000722">
    <property type="term" value="P:telomere maintenance via recombination"/>
    <property type="evidence" value="ECO:0007669"/>
    <property type="project" value="TreeGrafter"/>
</dbReference>
<accession>A0A8C7Q1K9</accession>
<dbReference type="GO" id="GO:0033065">
    <property type="term" value="C:Rad51C-XRCC3 complex"/>
    <property type="evidence" value="ECO:0007669"/>
    <property type="project" value="TreeGrafter"/>
</dbReference>
<keyword evidence="6" id="KW-0238">DNA-binding</keyword>
<dbReference type="SUPFAM" id="SSF52540">
    <property type="entry name" value="P-loop containing nucleoside triphosphate hydrolases"/>
    <property type="match status" value="1"/>
</dbReference>
<evidence type="ECO:0000256" key="8">
    <source>
        <dbReference type="ARBA" id="ARBA00023204"/>
    </source>
</evidence>
<keyword evidence="12" id="KW-1185">Reference proteome</keyword>
<dbReference type="InterPro" id="IPR027417">
    <property type="entry name" value="P-loop_NTPase"/>
</dbReference>
<gene>
    <name evidence="11" type="primary">LOC110529731</name>
</gene>
<dbReference type="PROSITE" id="PS50162">
    <property type="entry name" value="RECA_2"/>
    <property type="match status" value="1"/>
</dbReference>
<protein>
    <recommendedName>
        <fullName evidence="10">RecA family profile 1 domain-containing protein</fullName>
    </recommendedName>
</protein>
<evidence type="ECO:0000313" key="12">
    <source>
        <dbReference type="Proteomes" id="UP000694395"/>
    </source>
</evidence>
<dbReference type="InterPro" id="IPR013632">
    <property type="entry name" value="Rad51_C"/>
</dbReference>
<reference evidence="11" key="2">
    <citation type="submission" date="2025-08" db="UniProtKB">
        <authorList>
            <consortium name="Ensembl"/>
        </authorList>
    </citation>
    <scope>IDENTIFICATION</scope>
</reference>
<reference evidence="11" key="3">
    <citation type="submission" date="2025-09" db="UniProtKB">
        <authorList>
            <consortium name="Ensembl"/>
        </authorList>
    </citation>
    <scope>IDENTIFICATION</scope>
</reference>
<evidence type="ECO:0000256" key="4">
    <source>
        <dbReference type="ARBA" id="ARBA00022763"/>
    </source>
</evidence>
<dbReference type="Pfam" id="PF08423">
    <property type="entry name" value="Rad51"/>
    <property type="match status" value="1"/>
</dbReference>